<dbReference type="OrthoDB" id="6388517at2"/>
<reference evidence="4" key="1">
    <citation type="submission" date="2015-11" db="EMBL/GenBank/DDBJ databases">
        <authorList>
            <person name="Kim K.M."/>
        </authorList>
    </citation>
    <scope>NUCLEOTIDE SEQUENCE [LARGE SCALE GENOMIC DNA]</scope>
    <source>
        <strain evidence="4">KCTC 12086</strain>
    </source>
</reference>
<feature type="signal peptide" evidence="2">
    <location>
        <begin position="1"/>
        <end position="21"/>
    </location>
</feature>
<dbReference type="KEGG" id="pphe:PP2015_3382"/>
<feature type="compositionally biased region" description="Low complexity" evidence="1">
    <location>
        <begin position="152"/>
        <end position="164"/>
    </location>
</feature>
<evidence type="ECO:0000313" key="4">
    <source>
        <dbReference type="Proteomes" id="UP000061457"/>
    </source>
</evidence>
<sequence length="367" mass="39520">MNFSKYLLSSALLFGANTASAELLKTYAGTNYDINEAYRVARYQAPEMNCIFTNEPGTFPMPWDEQCYDSAVKKIAFINTATKQAFKFSVQRVSKGNGVSVVNIEQISFTTVERRALNDFYEINDNIKAAASRISLSSIGTYNARSFASYSSSSGSECSSHPTSYFTPRGQRNTHEDLAKGIRDQVGNRSWGEFIRHTDYTGGGIQLGKGNLGLNVSLSHSNNDIFTHVNYGDPASNLLVFKVHYHGDMRYGGERRLNLSFDLQRGASAIDGIEISRLFTNDSDVVVDLTKTPVSNCLLDFIKDTGTPVSGNGTPGGSGRPGGSSGPGGGGPGGGYCTETIRAYTCSTTGDGKTTCSKQVFAVPVSC</sequence>
<keyword evidence="2" id="KW-0732">Signal</keyword>
<organism evidence="3 4">
    <name type="scientific">Pseudoalteromonas phenolica</name>
    <dbReference type="NCBI Taxonomy" id="161398"/>
    <lineage>
        <taxon>Bacteria</taxon>
        <taxon>Pseudomonadati</taxon>
        <taxon>Pseudomonadota</taxon>
        <taxon>Gammaproteobacteria</taxon>
        <taxon>Alteromonadales</taxon>
        <taxon>Pseudoalteromonadaceae</taxon>
        <taxon>Pseudoalteromonas</taxon>
    </lineage>
</organism>
<evidence type="ECO:0000313" key="3">
    <source>
        <dbReference type="EMBL" id="ALO43857.1"/>
    </source>
</evidence>
<feature type="region of interest" description="Disordered" evidence="1">
    <location>
        <begin position="308"/>
        <end position="331"/>
    </location>
</feature>
<feature type="region of interest" description="Disordered" evidence="1">
    <location>
        <begin position="152"/>
        <end position="172"/>
    </location>
</feature>
<evidence type="ECO:0000256" key="2">
    <source>
        <dbReference type="SAM" id="SignalP"/>
    </source>
</evidence>
<gene>
    <name evidence="3" type="ORF">PP2015_3382</name>
</gene>
<evidence type="ECO:0000256" key="1">
    <source>
        <dbReference type="SAM" id="MobiDB-lite"/>
    </source>
</evidence>
<proteinExistence type="predicted"/>
<feature type="chain" id="PRO_5006601183" evidence="2">
    <location>
        <begin position="22"/>
        <end position="367"/>
    </location>
</feature>
<accession>A0A0S2K6E9</accession>
<protein>
    <submittedName>
        <fullName evidence="3">Uncharacterized protein</fullName>
    </submittedName>
</protein>
<dbReference type="RefSeq" id="WP_058031491.1">
    <property type="nucleotide sequence ID" value="NZ_CP013187.1"/>
</dbReference>
<dbReference type="Proteomes" id="UP000061457">
    <property type="component" value="Chromosome I"/>
</dbReference>
<name>A0A0S2K6E9_9GAMM</name>
<feature type="compositionally biased region" description="Gly residues" evidence="1">
    <location>
        <begin position="313"/>
        <end position="331"/>
    </location>
</feature>
<keyword evidence="4" id="KW-1185">Reference proteome</keyword>
<dbReference type="EMBL" id="CP013187">
    <property type="protein sequence ID" value="ALO43857.1"/>
    <property type="molecule type" value="Genomic_DNA"/>
</dbReference>
<dbReference type="AlphaFoldDB" id="A0A0S2K6E9"/>
<dbReference type="PATRIC" id="fig|161398.10.peg.3446"/>